<keyword evidence="2" id="KW-1185">Reference proteome</keyword>
<reference evidence="1" key="2">
    <citation type="journal article" date="2016" name="Fungal Biol.">
        <title>Ochratoxin A production by Penicillium thymicola.</title>
        <authorList>
            <person name="Nguyen H.D.T."/>
            <person name="McMullin D.R."/>
            <person name="Ponomareva E."/>
            <person name="Riley R."/>
            <person name="Pomraning K.R."/>
            <person name="Baker S.E."/>
            <person name="Seifert K.A."/>
        </authorList>
    </citation>
    <scope>NUCLEOTIDE SEQUENCE</scope>
    <source>
        <strain evidence="1">DAOM 180753</strain>
    </source>
</reference>
<comment type="caution">
    <text evidence="1">The sequence shown here is derived from an EMBL/GenBank/DDBJ whole genome shotgun (WGS) entry which is preliminary data.</text>
</comment>
<dbReference type="AlphaFoldDB" id="A0AAI9TKV7"/>
<dbReference type="Proteomes" id="UP001227192">
    <property type="component" value="Unassembled WGS sequence"/>
</dbReference>
<organism evidence="1 2">
    <name type="scientific">Penicillium thymicola</name>
    <dbReference type="NCBI Taxonomy" id="293382"/>
    <lineage>
        <taxon>Eukaryota</taxon>
        <taxon>Fungi</taxon>
        <taxon>Dikarya</taxon>
        <taxon>Ascomycota</taxon>
        <taxon>Pezizomycotina</taxon>
        <taxon>Eurotiomycetes</taxon>
        <taxon>Eurotiomycetidae</taxon>
        <taxon>Eurotiales</taxon>
        <taxon>Aspergillaceae</taxon>
        <taxon>Penicillium</taxon>
    </lineage>
</organism>
<evidence type="ECO:0000313" key="2">
    <source>
        <dbReference type="Proteomes" id="UP001227192"/>
    </source>
</evidence>
<name>A0AAI9TKV7_PENTH</name>
<evidence type="ECO:0000313" key="1">
    <source>
        <dbReference type="EMBL" id="KAJ9488947.1"/>
    </source>
</evidence>
<dbReference type="EMBL" id="LACB01000100">
    <property type="protein sequence ID" value="KAJ9488947.1"/>
    <property type="molecule type" value="Genomic_DNA"/>
</dbReference>
<protein>
    <submittedName>
        <fullName evidence="1">Uncharacterized protein</fullName>
    </submittedName>
</protein>
<reference evidence="1" key="1">
    <citation type="submission" date="2015-06" db="EMBL/GenBank/DDBJ databases">
        <authorList>
            <person name="Nguyen H."/>
        </authorList>
    </citation>
    <scope>NUCLEOTIDE SEQUENCE</scope>
    <source>
        <strain evidence="1">DAOM 180753</strain>
    </source>
</reference>
<sequence>MANRPALAITNARFRAEKRLRGFTSTVLKGSCFDMMREVGSKKEIGELLAWKMKRLPKVGPWVQEWGFSYLVSTFLLSHLLPRLSLVPKPKLRCISFDVGSCLGAI</sequence>
<gene>
    <name evidence="1" type="ORF">VN97_g4355</name>
</gene>
<proteinExistence type="predicted"/>
<accession>A0AAI9TKV7</accession>